<gene>
    <name evidence="1" type="ORF">FB558_3628</name>
</gene>
<protein>
    <submittedName>
        <fullName evidence="1">Uncharacterized protein</fullName>
    </submittedName>
</protein>
<comment type="caution">
    <text evidence="1">The sequence shown here is derived from an EMBL/GenBank/DDBJ whole genome shotgun (WGS) entry which is preliminary data.</text>
</comment>
<name>A0A543DP62_9PSEU</name>
<evidence type="ECO:0000313" key="1">
    <source>
        <dbReference type="EMBL" id="TQM11085.1"/>
    </source>
</evidence>
<accession>A0A543DP62</accession>
<sequence length="91" mass="9839">MLPANRSAIAFGRGARTGVLITWIPGPVKMASSVAVNVASRSRMRNRKVVRASSRSIAGLRANRVSQAGVGWAVTPRMWTWRVACSTTKKT</sequence>
<organism evidence="1 2">
    <name type="scientific">Pseudonocardia kunmingensis</name>
    <dbReference type="NCBI Taxonomy" id="630975"/>
    <lineage>
        <taxon>Bacteria</taxon>
        <taxon>Bacillati</taxon>
        <taxon>Actinomycetota</taxon>
        <taxon>Actinomycetes</taxon>
        <taxon>Pseudonocardiales</taxon>
        <taxon>Pseudonocardiaceae</taxon>
        <taxon>Pseudonocardia</taxon>
    </lineage>
</organism>
<evidence type="ECO:0000313" key="2">
    <source>
        <dbReference type="Proteomes" id="UP000315677"/>
    </source>
</evidence>
<keyword evidence="2" id="KW-1185">Reference proteome</keyword>
<reference evidence="1 2" key="1">
    <citation type="submission" date="2019-06" db="EMBL/GenBank/DDBJ databases">
        <title>Sequencing the genomes of 1000 actinobacteria strains.</title>
        <authorList>
            <person name="Klenk H.-P."/>
        </authorList>
    </citation>
    <scope>NUCLEOTIDE SEQUENCE [LARGE SCALE GENOMIC DNA]</scope>
    <source>
        <strain evidence="1 2">DSM 45301</strain>
    </source>
</reference>
<proteinExistence type="predicted"/>
<dbReference type="EMBL" id="VFPA01000002">
    <property type="protein sequence ID" value="TQM11085.1"/>
    <property type="molecule type" value="Genomic_DNA"/>
</dbReference>
<dbReference type="Proteomes" id="UP000315677">
    <property type="component" value="Unassembled WGS sequence"/>
</dbReference>
<dbReference type="AlphaFoldDB" id="A0A543DP62"/>